<comment type="similarity">
    <text evidence="6">Belongs to the S100-fused protein family.</text>
</comment>
<dbReference type="STRING" id="9258.ENSOANP00000018335"/>
<accession>F7A2T7</accession>
<dbReference type="PROSITE" id="PS50222">
    <property type="entry name" value="EF_HAND_2"/>
    <property type="match status" value="1"/>
</dbReference>
<name>F7A2T7_ORNAN</name>
<keyword evidence="2" id="KW-0597">Phosphoprotein</keyword>
<dbReference type="GO" id="GO:0046914">
    <property type="term" value="F:transition metal ion binding"/>
    <property type="evidence" value="ECO:0007669"/>
    <property type="project" value="InterPro"/>
</dbReference>
<evidence type="ECO:0000256" key="7">
    <source>
        <dbReference type="RuleBase" id="RU361184"/>
    </source>
</evidence>
<keyword evidence="3 7" id="KW-0479">Metal-binding</keyword>
<evidence type="ECO:0000256" key="6">
    <source>
        <dbReference type="ARBA" id="ARBA00038258"/>
    </source>
</evidence>
<dbReference type="PROSITE" id="PS00018">
    <property type="entry name" value="EF_HAND_1"/>
    <property type="match status" value="1"/>
</dbReference>
<dbReference type="CDD" id="cd00213">
    <property type="entry name" value="S-100"/>
    <property type="match status" value="1"/>
</dbReference>
<dbReference type="InParanoid" id="F7A2T7"/>
<dbReference type="InterPro" id="IPR001751">
    <property type="entry name" value="S100/CaBP7/8-like_CS"/>
</dbReference>
<reference evidence="9" key="3">
    <citation type="submission" date="2025-09" db="UniProtKB">
        <authorList>
            <consortium name="Ensembl"/>
        </authorList>
    </citation>
    <scope>IDENTIFICATION</scope>
    <source>
        <strain evidence="9">Glennie</strain>
    </source>
</reference>
<dbReference type="InterPro" id="IPR052503">
    <property type="entry name" value="S100-fused_Epidermal_Struct"/>
</dbReference>
<evidence type="ECO:0000256" key="3">
    <source>
        <dbReference type="ARBA" id="ARBA00022723"/>
    </source>
</evidence>
<evidence type="ECO:0000256" key="4">
    <source>
        <dbReference type="ARBA" id="ARBA00022737"/>
    </source>
</evidence>
<keyword evidence="4" id="KW-0677">Repeat</keyword>
<dbReference type="eggNOG" id="ENOG502QQH0">
    <property type="taxonomic scope" value="Eukaryota"/>
</dbReference>
<dbReference type="HOGENOM" id="CLU_043278_0_0_1"/>
<dbReference type="SMART" id="SM01394">
    <property type="entry name" value="S_100"/>
    <property type="match status" value="1"/>
</dbReference>
<reference evidence="9" key="2">
    <citation type="submission" date="2025-08" db="UniProtKB">
        <authorList>
            <consortium name="Ensembl"/>
        </authorList>
    </citation>
    <scope>IDENTIFICATION</scope>
    <source>
        <strain evidence="9">Glennie</strain>
    </source>
</reference>
<evidence type="ECO:0000259" key="8">
    <source>
        <dbReference type="PROSITE" id="PS50222"/>
    </source>
</evidence>
<dbReference type="PROSITE" id="PS00303">
    <property type="entry name" value="S100_CABP"/>
    <property type="match status" value="1"/>
</dbReference>
<comment type="subcellular location">
    <subcellularLocation>
        <location evidence="1">Cytoplasmic granule</location>
    </subcellularLocation>
</comment>
<evidence type="ECO:0000256" key="5">
    <source>
        <dbReference type="ARBA" id="ARBA00022837"/>
    </source>
</evidence>
<dbReference type="GeneTree" id="ENSGT00940000154467"/>
<evidence type="ECO:0000256" key="1">
    <source>
        <dbReference type="ARBA" id="ARBA00004463"/>
    </source>
</evidence>
<dbReference type="Proteomes" id="UP000002279">
    <property type="component" value="Chromosome X5"/>
</dbReference>
<feature type="domain" description="EF-hand" evidence="8">
    <location>
        <begin position="49"/>
        <end position="84"/>
    </location>
</feature>
<dbReference type="Pfam" id="PF01023">
    <property type="entry name" value="S_100"/>
    <property type="match status" value="1"/>
</dbReference>
<comment type="similarity">
    <text evidence="7">Belongs to the S-100 family.</text>
</comment>
<keyword evidence="10" id="KW-1185">Reference proteome</keyword>
<dbReference type="PANTHER" id="PTHR22571">
    <property type="entry name" value="FILAGGRIN-RELATED"/>
    <property type="match status" value="1"/>
</dbReference>
<dbReference type="InterPro" id="IPR011992">
    <property type="entry name" value="EF-hand-dom_pair"/>
</dbReference>
<dbReference type="InterPro" id="IPR013787">
    <property type="entry name" value="S100_Ca-bd_sub"/>
</dbReference>
<dbReference type="GO" id="GO:0005509">
    <property type="term" value="F:calcium ion binding"/>
    <property type="evidence" value="ECO:0007669"/>
    <property type="project" value="InterPro"/>
</dbReference>
<keyword evidence="5 7" id="KW-0106">Calcium</keyword>
<organism evidence="9 10">
    <name type="scientific">Ornithorhynchus anatinus</name>
    <name type="common">Duckbill platypus</name>
    <dbReference type="NCBI Taxonomy" id="9258"/>
    <lineage>
        <taxon>Eukaryota</taxon>
        <taxon>Metazoa</taxon>
        <taxon>Chordata</taxon>
        <taxon>Craniata</taxon>
        <taxon>Vertebrata</taxon>
        <taxon>Euteleostomi</taxon>
        <taxon>Mammalia</taxon>
        <taxon>Monotremata</taxon>
        <taxon>Ornithorhynchidae</taxon>
        <taxon>Ornithorhynchus</taxon>
    </lineage>
</organism>
<dbReference type="SUPFAM" id="SSF47473">
    <property type="entry name" value="EF-hand"/>
    <property type="match status" value="1"/>
</dbReference>
<dbReference type="OMA" id="VIDIFYH"/>
<dbReference type="AlphaFoldDB" id="F7A2T7"/>
<dbReference type="FunFam" id="1.10.238.10:FF:000133">
    <property type="entry name" value="Filaggrin"/>
    <property type="match status" value="1"/>
</dbReference>
<reference evidence="9 10" key="1">
    <citation type="journal article" date="2008" name="Nature">
        <title>Genome analysis of the platypus reveals unique signatures of evolution.</title>
        <authorList>
            <person name="Warren W.C."/>
            <person name="Hillier L.W."/>
            <person name="Marshall Graves J.A."/>
            <person name="Birney E."/>
            <person name="Ponting C.P."/>
            <person name="Grutzner F."/>
            <person name="Belov K."/>
            <person name="Miller W."/>
            <person name="Clarke L."/>
            <person name="Chinwalla A.T."/>
            <person name="Yang S.P."/>
            <person name="Heger A."/>
            <person name="Locke D.P."/>
            <person name="Miethke P."/>
            <person name="Waters P.D."/>
            <person name="Veyrunes F."/>
            <person name="Fulton L."/>
            <person name="Fulton B."/>
            <person name="Graves T."/>
            <person name="Wallis J."/>
            <person name="Puente X.S."/>
            <person name="Lopez-Otin C."/>
            <person name="Ordonez G.R."/>
            <person name="Eichler E.E."/>
            <person name="Chen L."/>
            <person name="Cheng Z."/>
            <person name="Deakin J.E."/>
            <person name="Alsop A."/>
            <person name="Thompson K."/>
            <person name="Kirby P."/>
            <person name="Papenfuss A.T."/>
            <person name="Wakefield M.J."/>
            <person name="Olender T."/>
            <person name="Lancet D."/>
            <person name="Huttley G.A."/>
            <person name="Smit A.F."/>
            <person name="Pask A."/>
            <person name="Temple-Smith P."/>
            <person name="Batzer M.A."/>
            <person name="Walker J.A."/>
            <person name="Konkel M.K."/>
            <person name="Harris R.S."/>
            <person name="Whittington C.M."/>
            <person name="Wong E.S."/>
            <person name="Gemmell N.J."/>
            <person name="Buschiazzo E."/>
            <person name="Vargas Jentzsch I.M."/>
            <person name="Merkel A."/>
            <person name="Schmitz J."/>
            <person name="Zemann A."/>
            <person name="Churakov G."/>
            <person name="Kriegs J.O."/>
            <person name="Brosius J."/>
            <person name="Murchison E.P."/>
            <person name="Sachidanandam R."/>
            <person name="Smith C."/>
            <person name="Hannon G.J."/>
            <person name="Tsend-Ayush E."/>
            <person name="McMillan D."/>
            <person name="Attenborough R."/>
            <person name="Rens W."/>
            <person name="Ferguson-Smith M."/>
            <person name="Lefevre C.M."/>
            <person name="Sharp J.A."/>
            <person name="Nicholas K.R."/>
            <person name="Ray D.A."/>
            <person name="Kube M."/>
            <person name="Reinhardt R."/>
            <person name="Pringle T.H."/>
            <person name="Taylor J."/>
            <person name="Jones R.C."/>
            <person name="Nixon B."/>
            <person name="Dacheux J.L."/>
            <person name="Niwa H."/>
            <person name="Sekita Y."/>
            <person name="Huang X."/>
            <person name="Stark A."/>
            <person name="Kheradpour P."/>
            <person name="Kellis M."/>
            <person name="Flicek P."/>
            <person name="Chen Y."/>
            <person name="Webber C."/>
            <person name="Hardison R."/>
            <person name="Nelson J."/>
            <person name="Hallsworth-Pepin K."/>
            <person name="Delehaunty K."/>
            <person name="Markovic C."/>
            <person name="Minx P."/>
            <person name="Feng Y."/>
            <person name="Kremitzki C."/>
            <person name="Mitreva M."/>
            <person name="Glasscock J."/>
            <person name="Wylie T."/>
            <person name="Wohldmann P."/>
            <person name="Thiru P."/>
            <person name="Nhan M.N."/>
            <person name="Pohl C.S."/>
            <person name="Smith S.M."/>
            <person name="Hou S."/>
            <person name="Nefedov M."/>
            <person name="de Jong P.J."/>
            <person name="Renfree M.B."/>
            <person name="Mardis E.R."/>
            <person name="Wilson R.K."/>
        </authorList>
    </citation>
    <scope>NUCLEOTIDE SEQUENCE [LARGE SCALE GENOMIC DNA]</scope>
    <source>
        <strain evidence="9 10">Glennie</strain>
    </source>
</reference>
<dbReference type="InterPro" id="IPR018247">
    <property type="entry name" value="EF_Hand_1_Ca_BS"/>
</dbReference>
<evidence type="ECO:0000256" key="2">
    <source>
        <dbReference type="ARBA" id="ARBA00022553"/>
    </source>
</evidence>
<dbReference type="InterPro" id="IPR034325">
    <property type="entry name" value="S-100_dom"/>
</dbReference>
<sequence length="95" mass="11117">MSQLLKSIVTVIDIFYHYTQGDGDCETLSKGELKELLEKEFRPILKHPNDPDTVDVIMQILDRDHDRRVDFTEFLLMVFKLTQACNKVVSKDFLK</sequence>
<proteinExistence type="inferred from homology"/>
<evidence type="ECO:0000313" key="9">
    <source>
        <dbReference type="Ensembl" id="ENSOANP00000018335.2"/>
    </source>
</evidence>
<dbReference type="InterPro" id="IPR002048">
    <property type="entry name" value="EF_hand_dom"/>
</dbReference>
<evidence type="ECO:0000313" key="10">
    <source>
        <dbReference type="Proteomes" id="UP000002279"/>
    </source>
</evidence>
<dbReference type="PANTHER" id="PTHR22571:SF50">
    <property type="entry name" value="EF-HAND DOMAIN-CONTAINING PROTEIN"/>
    <property type="match status" value="1"/>
</dbReference>
<dbReference type="Ensembl" id="ENSOANT00000018338.2">
    <property type="protein sequence ID" value="ENSOANP00000018335.2"/>
    <property type="gene ID" value="ENSOANG00000011573.4"/>
</dbReference>
<protein>
    <recommendedName>
        <fullName evidence="7">Protein S100</fullName>
    </recommendedName>
    <alternativeName>
        <fullName evidence="7">S100 calcium-binding protein</fullName>
    </alternativeName>
</protein>
<dbReference type="Gene3D" id="1.10.238.10">
    <property type="entry name" value="EF-hand"/>
    <property type="match status" value="1"/>
</dbReference>